<evidence type="ECO:0000313" key="3">
    <source>
        <dbReference type="Proteomes" id="UP000234681"/>
    </source>
</evidence>
<dbReference type="AlphaFoldDB" id="A6HZC9"/>
<organism evidence="2 3">
    <name type="scientific">Rattus norvegicus</name>
    <name type="common">Rat</name>
    <dbReference type="NCBI Taxonomy" id="10116"/>
    <lineage>
        <taxon>Eukaryota</taxon>
        <taxon>Metazoa</taxon>
        <taxon>Chordata</taxon>
        <taxon>Craniata</taxon>
        <taxon>Vertebrata</taxon>
        <taxon>Euteleostomi</taxon>
        <taxon>Mammalia</taxon>
        <taxon>Eutheria</taxon>
        <taxon>Euarchontoglires</taxon>
        <taxon>Glires</taxon>
        <taxon>Rodentia</taxon>
        <taxon>Myomorpha</taxon>
        <taxon>Muroidea</taxon>
        <taxon>Muridae</taxon>
        <taxon>Murinae</taxon>
        <taxon>Rattus</taxon>
    </lineage>
</organism>
<sequence>MYHSKITEAQGAGTSVKPLRSRRTNARRNFSLTYPTAAEGHFT</sequence>
<evidence type="ECO:0000256" key="1">
    <source>
        <dbReference type="SAM" id="MobiDB-lite"/>
    </source>
</evidence>
<accession>A6HZC9</accession>
<proteinExistence type="predicted"/>
<name>A6HZC9_RAT</name>
<dbReference type="EMBL" id="CH473953">
    <property type="protein sequence ID" value="EDM12560.1"/>
    <property type="molecule type" value="Genomic_DNA"/>
</dbReference>
<dbReference type="Proteomes" id="UP000234681">
    <property type="component" value="Chromosome 1"/>
</dbReference>
<evidence type="ECO:0000313" key="2">
    <source>
        <dbReference type="EMBL" id="EDM12560.1"/>
    </source>
</evidence>
<reference evidence="3" key="1">
    <citation type="submission" date="2005-09" db="EMBL/GenBank/DDBJ databases">
        <authorList>
            <person name="Mural R.J."/>
            <person name="Li P.W."/>
            <person name="Adams M.D."/>
            <person name="Amanatides P.G."/>
            <person name="Baden-Tillson H."/>
            <person name="Barnstead M."/>
            <person name="Chin S.H."/>
            <person name="Dew I."/>
            <person name="Evans C.A."/>
            <person name="Ferriera S."/>
            <person name="Flanigan M."/>
            <person name="Fosler C."/>
            <person name="Glodek A."/>
            <person name="Gu Z."/>
            <person name="Holt R.A."/>
            <person name="Jennings D."/>
            <person name="Kraft C.L."/>
            <person name="Lu F."/>
            <person name="Nguyen T."/>
            <person name="Nusskern D.R."/>
            <person name="Pfannkoch C.M."/>
            <person name="Sitter C."/>
            <person name="Sutton G.G."/>
            <person name="Venter J.C."/>
            <person name="Wang Z."/>
            <person name="Woodage T."/>
            <person name="Zheng X.H."/>
            <person name="Zhong F."/>
        </authorList>
    </citation>
    <scope>NUCLEOTIDE SEQUENCE [LARGE SCALE GENOMIC DNA]</scope>
    <source>
        <strain>BN</strain>
        <strain evidence="3">Sprague-Dawley</strain>
    </source>
</reference>
<gene>
    <name evidence="2" type="ORF">rCG_48230</name>
</gene>
<protein>
    <submittedName>
        <fullName evidence="2">RCG48230</fullName>
    </submittedName>
</protein>
<feature type="region of interest" description="Disordered" evidence="1">
    <location>
        <begin position="1"/>
        <end position="43"/>
    </location>
</feature>